<sequence length="204" mass="23000">MEYQSAVKLLFTNSLDNLVFLDIETTGLDPEKGAKIVEIAMLKVCGGIEERYESLVNPGLPIPAECSKIHAICDDMVKNSPLFDEIARDVFSFIGHSIVVCHNAPFDLFFVHRELYRAGVPAKNVRYIDTLELARQYFSFGSNKLGNIAGAIGVEAELRHRAMADVLTMFSVAKYIFANIYRKDIDMIESSVYKYNPDKRPPRI</sequence>
<dbReference type="InterPro" id="IPR013520">
    <property type="entry name" value="Ribonucl_H"/>
</dbReference>
<keyword evidence="5" id="KW-1185">Reference proteome</keyword>
<dbReference type="GO" id="GO:0008408">
    <property type="term" value="F:3'-5' exonuclease activity"/>
    <property type="evidence" value="ECO:0007669"/>
    <property type="project" value="TreeGrafter"/>
</dbReference>
<proteinExistence type="predicted"/>
<evidence type="ECO:0000313" key="5">
    <source>
        <dbReference type="Proteomes" id="UP000095237"/>
    </source>
</evidence>
<reference evidence="4 5" key="1">
    <citation type="submission" date="2015-11" db="EMBL/GenBank/DDBJ databases">
        <title>Evidence for parallel genomic evolution in an endosymbiosis of termite gut flagellates.</title>
        <authorList>
            <person name="Zheng H."/>
        </authorList>
    </citation>
    <scope>NUCLEOTIDE SEQUENCE [LARGE SCALE GENOMIC DNA]</scope>
    <source>
        <strain evidence="4 5">CET450</strain>
    </source>
</reference>
<evidence type="ECO:0000256" key="2">
    <source>
        <dbReference type="ARBA" id="ARBA00026073"/>
    </source>
</evidence>
<dbReference type="PANTHER" id="PTHR30231:SF41">
    <property type="entry name" value="DNA POLYMERASE III SUBUNIT EPSILON"/>
    <property type="match status" value="1"/>
</dbReference>
<comment type="caution">
    <text evidence="4">The sequence shown here is derived from an EMBL/GenBank/DDBJ whole genome shotgun (WGS) entry which is preliminary data.</text>
</comment>
<dbReference type="GO" id="GO:0003887">
    <property type="term" value="F:DNA-directed DNA polymerase activity"/>
    <property type="evidence" value="ECO:0007669"/>
    <property type="project" value="InterPro"/>
</dbReference>
<dbReference type="FunFam" id="3.30.420.10:FF:000045">
    <property type="entry name" value="3'-5' exonuclease DinG"/>
    <property type="match status" value="1"/>
</dbReference>
<protein>
    <recommendedName>
        <fullName evidence="3">Exonuclease domain-containing protein</fullName>
    </recommendedName>
</protein>
<dbReference type="CDD" id="cd06127">
    <property type="entry name" value="DEDDh"/>
    <property type="match status" value="1"/>
</dbReference>
<comment type="subunit">
    <text evidence="2">DNA polymerase III contains a core (composed of alpha, epsilon and theta chains) that associates with a tau subunit. This core dimerizes to form the POLIII' complex. PolIII' associates with the gamma complex (composed of gamma, delta, delta', psi and chi chains) and with the beta chain to form the complete DNA polymerase III complex.</text>
</comment>
<comment type="function">
    <text evidence="1">DNA polymerase III is a complex, multichain enzyme responsible for most of the replicative synthesis in bacteria. The epsilon subunit contain the editing function and is a proofreading 3'-5' exonuclease.</text>
</comment>
<dbReference type="AlphaFoldDB" id="A0A1E5IFM2"/>
<dbReference type="Pfam" id="PF00929">
    <property type="entry name" value="RNase_T"/>
    <property type="match status" value="1"/>
</dbReference>
<dbReference type="InterPro" id="IPR036397">
    <property type="entry name" value="RNaseH_sf"/>
</dbReference>
<dbReference type="Proteomes" id="UP000095237">
    <property type="component" value="Unassembled WGS sequence"/>
</dbReference>
<dbReference type="Gene3D" id="3.30.420.10">
    <property type="entry name" value="Ribonuclease H-like superfamily/Ribonuclease H"/>
    <property type="match status" value="1"/>
</dbReference>
<evidence type="ECO:0000259" key="3">
    <source>
        <dbReference type="SMART" id="SM00479"/>
    </source>
</evidence>
<dbReference type="GO" id="GO:0003677">
    <property type="term" value="F:DNA binding"/>
    <property type="evidence" value="ECO:0007669"/>
    <property type="project" value="InterPro"/>
</dbReference>
<name>A0A1E5IFM2_ENDTX</name>
<evidence type="ECO:0000256" key="1">
    <source>
        <dbReference type="ARBA" id="ARBA00025483"/>
    </source>
</evidence>
<dbReference type="PANTHER" id="PTHR30231">
    <property type="entry name" value="DNA POLYMERASE III SUBUNIT EPSILON"/>
    <property type="match status" value="1"/>
</dbReference>
<dbReference type="SMART" id="SM00479">
    <property type="entry name" value="EXOIII"/>
    <property type="match status" value="1"/>
</dbReference>
<dbReference type="EMBL" id="LNVX01000771">
    <property type="protein sequence ID" value="OEG69299.1"/>
    <property type="molecule type" value="Genomic_DNA"/>
</dbReference>
<dbReference type="GO" id="GO:0005829">
    <property type="term" value="C:cytosol"/>
    <property type="evidence" value="ECO:0007669"/>
    <property type="project" value="TreeGrafter"/>
</dbReference>
<gene>
    <name evidence="4" type="ORF">ATZ36_10290</name>
</gene>
<dbReference type="NCBIfam" id="TIGR00573">
    <property type="entry name" value="dnaq"/>
    <property type="match status" value="1"/>
</dbReference>
<dbReference type="InterPro" id="IPR012337">
    <property type="entry name" value="RNaseH-like_sf"/>
</dbReference>
<accession>A0A1E5IFM2</accession>
<dbReference type="InterPro" id="IPR006054">
    <property type="entry name" value="DnaQ"/>
</dbReference>
<organism evidence="4 5">
    <name type="scientific">Endomicrobium trichonymphae</name>
    <dbReference type="NCBI Taxonomy" id="1408204"/>
    <lineage>
        <taxon>Bacteria</taxon>
        <taxon>Pseudomonadati</taxon>
        <taxon>Elusimicrobiota</taxon>
        <taxon>Endomicrobiia</taxon>
        <taxon>Endomicrobiales</taxon>
        <taxon>Endomicrobiaceae</taxon>
        <taxon>Candidatus Endomicrobiellum</taxon>
    </lineage>
</organism>
<feature type="domain" description="Exonuclease" evidence="3">
    <location>
        <begin position="17"/>
        <end position="182"/>
    </location>
</feature>
<evidence type="ECO:0000313" key="4">
    <source>
        <dbReference type="EMBL" id="OEG69299.1"/>
    </source>
</evidence>
<dbReference type="SUPFAM" id="SSF53098">
    <property type="entry name" value="Ribonuclease H-like"/>
    <property type="match status" value="1"/>
</dbReference>
<dbReference type="GO" id="GO:0045004">
    <property type="term" value="P:DNA replication proofreading"/>
    <property type="evidence" value="ECO:0007669"/>
    <property type="project" value="TreeGrafter"/>
</dbReference>